<organism evidence="2 3">
    <name type="scientific">Elstera cyanobacteriorum</name>
    <dbReference type="NCBI Taxonomy" id="2022747"/>
    <lineage>
        <taxon>Bacteria</taxon>
        <taxon>Pseudomonadati</taxon>
        <taxon>Pseudomonadota</taxon>
        <taxon>Alphaproteobacteria</taxon>
        <taxon>Rhodospirillales</taxon>
        <taxon>Rhodospirillaceae</taxon>
        <taxon>Elstera</taxon>
    </lineage>
</organism>
<gene>
    <name evidence="2" type="ORF">CHR90_05625</name>
</gene>
<dbReference type="InterPro" id="IPR003607">
    <property type="entry name" value="HD/PDEase_dom"/>
</dbReference>
<dbReference type="PROSITE" id="PS51832">
    <property type="entry name" value="HD_GYP"/>
    <property type="match status" value="1"/>
</dbReference>
<dbReference type="GO" id="GO:0008081">
    <property type="term" value="F:phosphoric diester hydrolase activity"/>
    <property type="evidence" value="ECO:0007669"/>
    <property type="project" value="UniProtKB-ARBA"/>
</dbReference>
<dbReference type="EMBL" id="NOXS01000029">
    <property type="protein sequence ID" value="OYQ20189.1"/>
    <property type="molecule type" value="Genomic_DNA"/>
</dbReference>
<dbReference type="Pfam" id="PF13487">
    <property type="entry name" value="HD_5"/>
    <property type="match status" value="1"/>
</dbReference>
<dbReference type="OrthoDB" id="9176789at2"/>
<evidence type="ECO:0000313" key="3">
    <source>
        <dbReference type="Proteomes" id="UP000216361"/>
    </source>
</evidence>
<evidence type="ECO:0000313" key="2">
    <source>
        <dbReference type="EMBL" id="OYQ20189.1"/>
    </source>
</evidence>
<dbReference type="InterPro" id="IPR052020">
    <property type="entry name" value="Cyclic_di-GMP/3'3'-cGAMP_PDE"/>
</dbReference>
<sequence length="226" mass="24941">MTRDHHTRDRLDAGGRPDFSGFGDRVLSALPPRLLTKVQPAFHTDADLRDHSHRLGLLTHFLGSKTNRYDAGGLDRLAEAAVLHDIGKVRLDQQIVLKPGRLTPDEVGHIRSHSTLGHALLTEDGGEAYALSALVARSHHEKFDGSGYPDGLRGEAIPLEARIVGLCDVYDALRSPRAYKPPVSHAETMTILLKGDARTKPEQFDPALLALFQHHGPEIQRLYDHT</sequence>
<dbReference type="Gene3D" id="1.10.3210.10">
    <property type="entry name" value="Hypothetical protein af1432"/>
    <property type="match status" value="1"/>
</dbReference>
<dbReference type="InterPro" id="IPR037522">
    <property type="entry name" value="HD_GYP_dom"/>
</dbReference>
<proteinExistence type="predicted"/>
<name>A0A255XT69_9PROT</name>
<comment type="caution">
    <text evidence="2">The sequence shown here is derived from an EMBL/GenBank/DDBJ whole genome shotgun (WGS) entry which is preliminary data.</text>
</comment>
<dbReference type="RefSeq" id="WP_094408012.1">
    <property type="nucleotide sequence ID" value="NZ_BMJZ01000001.1"/>
</dbReference>
<dbReference type="PANTHER" id="PTHR45228">
    <property type="entry name" value="CYCLIC DI-GMP PHOSPHODIESTERASE TM_0186-RELATED"/>
    <property type="match status" value="1"/>
</dbReference>
<protein>
    <recommendedName>
        <fullName evidence="1">HD-GYP domain-containing protein</fullName>
    </recommendedName>
</protein>
<dbReference type="SMART" id="SM00471">
    <property type="entry name" value="HDc"/>
    <property type="match status" value="1"/>
</dbReference>
<reference evidence="2 3" key="1">
    <citation type="submission" date="2017-07" db="EMBL/GenBank/DDBJ databases">
        <title>Elstera cyanobacteriorum sp. nov., a novel bacterium isolated from cyanobacterial aggregates in a eutrophic lake.</title>
        <authorList>
            <person name="Cai H."/>
        </authorList>
    </citation>
    <scope>NUCLEOTIDE SEQUENCE [LARGE SCALE GENOMIC DNA]</scope>
    <source>
        <strain evidence="2 3">TH019</strain>
    </source>
</reference>
<evidence type="ECO:0000259" key="1">
    <source>
        <dbReference type="PROSITE" id="PS51832"/>
    </source>
</evidence>
<feature type="domain" description="HD-GYP" evidence="1">
    <location>
        <begin position="26"/>
        <end position="224"/>
    </location>
</feature>
<accession>A0A255XT69</accession>
<dbReference type="Proteomes" id="UP000216361">
    <property type="component" value="Unassembled WGS sequence"/>
</dbReference>
<dbReference type="SUPFAM" id="SSF109604">
    <property type="entry name" value="HD-domain/PDEase-like"/>
    <property type="match status" value="1"/>
</dbReference>
<keyword evidence="3" id="KW-1185">Reference proteome</keyword>
<dbReference type="AlphaFoldDB" id="A0A255XT69"/>
<dbReference type="CDD" id="cd00077">
    <property type="entry name" value="HDc"/>
    <property type="match status" value="1"/>
</dbReference>